<keyword evidence="3" id="KW-1185">Reference proteome</keyword>
<dbReference type="InterPro" id="IPR027409">
    <property type="entry name" value="GroEL-like_apical_dom_sf"/>
</dbReference>
<accession>A0A9W6EZI0</accession>
<dbReference type="Gene3D" id="3.50.7.10">
    <property type="entry name" value="GroEL"/>
    <property type="match status" value="1"/>
</dbReference>
<proteinExistence type="predicted"/>
<dbReference type="PANTHER" id="PTHR14667:SF2">
    <property type="entry name" value="BARDET-BIEDL SYNDROME 10 PROTEIN"/>
    <property type="match status" value="1"/>
</dbReference>
<dbReference type="InterPro" id="IPR027410">
    <property type="entry name" value="TCP-1-like_intermed_sf"/>
</dbReference>
<evidence type="ECO:0000313" key="2">
    <source>
        <dbReference type="EMBL" id="GLC50624.1"/>
    </source>
</evidence>
<dbReference type="EMBL" id="BRXU01000003">
    <property type="protein sequence ID" value="GLC50624.1"/>
    <property type="molecule type" value="Genomic_DNA"/>
</dbReference>
<dbReference type="Proteomes" id="UP001165080">
    <property type="component" value="Unassembled WGS sequence"/>
</dbReference>
<dbReference type="Pfam" id="PF00118">
    <property type="entry name" value="Cpn60_TCP1"/>
    <property type="match status" value="2"/>
</dbReference>
<dbReference type="InterPro" id="IPR002423">
    <property type="entry name" value="Cpn60/GroEL/TCP-1"/>
</dbReference>
<dbReference type="InterPro" id="IPR027413">
    <property type="entry name" value="GROEL-like_equatorial_sf"/>
</dbReference>
<dbReference type="SUPFAM" id="SSF48592">
    <property type="entry name" value="GroEL equatorial domain-like"/>
    <property type="match status" value="1"/>
</dbReference>
<protein>
    <submittedName>
        <fullName evidence="2">Uncharacterized protein</fullName>
    </submittedName>
</protein>
<gene>
    <name evidence="2" type="primary">PLEST005993</name>
    <name evidence="2" type="ORF">PLESTB_000400600</name>
</gene>
<reference evidence="2 3" key="1">
    <citation type="journal article" date="2023" name="Commun. Biol.">
        <title>Reorganization of the ancestral sex-determining regions during the evolution of trioecy in Pleodorina starrii.</title>
        <authorList>
            <person name="Takahashi K."/>
            <person name="Suzuki S."/>
            <person name="Kawai-Toyooka H."/>
            <person name="Yamamoto K."/>
            <person name="Hamaji T."/>
            <person name="Ootsuki R."/>
            <person name="Yamaguchi H."/>
            <person name="Kawachi M."/>
            <person name="Higashiyama T."/>
            <person name="Nozaki H."/>
        </authorList>
    </citation>
    <scope>NUCLEOTIDE SEQUENCE [LARGE SCALE GENOMIC DNA]</scope>
    <source>
        <strain evidence="2 3">NIES-4479</strain>
    </source>
</reference>
<feature type="region of interest" description="Disordered" evidence="1">
    <location>
        <begin position="476"/>
        <end position="500"/>
    </location>
</feature>
<feature type="compositionally biased region" description="Gly residues" evidence="1">
    <location>
        <begin position="727"/>
        <end position="739"/>
    </location>
</feature>
<dbReference type="GO" id="GO:0005524">
    <property type="term" value="F:ATP binding"/>
    <property type="evidence" value="ECO:0007669"/>
    <property type="project" value="InterPro"/>
</dbReference>
<organism evidence="2 3">
    <name type="scientific">Pleodorina starrii</name>
    <dbReference type="NCBI Taxonomy" id="330485"/>
    <lineage>
        <taxon>Eukaryota</taxon>
        <taxon>Viridiplantae</taxon>
        <taxon>Chlorophyta</taxon>
        <taxon>core chlorophytes</taxon>
        <taxon>Chlorophyceae</taxon>
        <taxon>CS clade</taxon>
        <taxon>Chlamydomonadales</taxon>
        <taxon>Volvocaceae</taxon>
        <taxon>Pleodorina</taxon>
    </lineage>
</organism>
<dbReference type="Gene3D" id="1.10.560.10">
    <property type="entry name" value="GroEL-like equatorial domain"/>
    <property type="match status" value="1"/>
</dbReference>
<dbReference type="InterPro" id="IPR042619">
    <property type="entry name" value="BBS10"/>
</dbReference>
<evidence type="ECO:0000256" key="1">
    <source>
        <dbReference type="SAM" id="MobiDB-lite"/>
    </source>
</evidence>
<name>A0A9W6EZI0_9CHLO</name>
<sequence>MAHLQRALASIARQEHAMSVGLGPHGLDQLLIDEANQPVITNSGDVILSSASPDDALGALILKLVADSCASLGDASKRVLLMVLSGLRQYLRSGLHPHTFQHDLAAQVLQCVVPSAVLHVPLPPGGPQPGDEAAEALHALIRTHLVGKAGGQAAEQRLADCLQELVLLQLRAAAAAGRTAAEALSSLRDGLPLARLPGAPPSQTRLLRGVVLGEGPLAGPGVAGPLTSPTFIALSCPLDGEAITCVRQSAGGVDAPNDGGGGGGGPAVAIRVVSEAQRGEVEAAAVELLRQRIAMLAERGVELLLLCHRPPPIATQLCHQYGITLVAGLDEQDAARACAAGGGGPPLSRSGLAALAAAPLGRAAAARVVGLGPRRAVLLEFGERQWQAAGEAACTLLLCGVSEVAVRQAARAVRRCLISLAAAVGSMDYDDAAAAAAAAAAPAAGGVECLVFVAGGGGFEGLLELQLRELMDVARRGPSGDNVEEGGDKGGEGQEGVAETAAEVAEAAAAEAGSVSELVASLRILHAMAAAVPRALTGAAGGGGGGVTGRGGGGQQQLRAQREALLQVQQLRQCQAEVLRSNELVRCGLLVPSAALSFYGRALRDGDAAGGGGGVQQDEHGKYGSDFVRARPPLGGHSFVAARDVVSYGVVEPAAVAASAWNHAVDVVRQVVRIYGPPAAAVASQRRGGGGGPFLAVGPAPAEAPRARRGGRRAGGDSGSGSNDSSDGGGGGDSGGDSD</sequence>
<dbReference type="AlphaFoldDB" id="A0A9W6EZI0"/>
<feature type="region of interest" description="Disordered" evidence="1">
    <location>
        <begin position="683"/>
        <end position="739"/>
    </location>
</feature>
<evidence type="ECO:0000313" key="3">
    <source>
        <dbReference type="Proteomes" id="UP001165080"/>
    </source>
</evidence>
<comment type="caution">
    <text evidence="2">The sequence shown here is derived from an EMBL/GenBank/DDBJ whole genome shotgun (WGS) entry which is preliminary data.</text>
</comment>
<dbReference type="PANTHER" id="PTHR14667">
    <property type="entry name" value="BARDET-BIEDL SYNDROME 10 PROTEIN"/>
    <property type="match status" value="1"/>
</dbReference>
<dbReference type="Gene3D" id="3.30.260.10">
    <property type="entry name" value="TCP-1-like chaperonin intermediate domain"/>
    <property type="match status" value="1"/>
</dbReference>
<dbReference type="GO" id="GO:0051131">
    <property type="term" value="P:chaperone-mediated protein complex assembly"/>
    <property type="evidence" value="ECO:0007669"/>
    <property type="project" value="InterPro"/>
</dbReference>